<keyword evidence="2" id="KW-0805">Transcription regulation</keyword>
<reference evidence="7" key="1">
    <citation type="journal article" date="2017" name="Front. Plant Sci.">
        <title>Climate Clever Clovers: New Paradigm to Reduce the Environmental Footprint of Ruminants by Breeding Low Methanogenic Forages Utilizing Haplotype Variation.</title>
        <authorList>
            <person name="Kaur P."/>
            <person name="Appels R."/>
            <person name="Bayer P.E."/>
            <person name="Keeble-Gagnere G."/>
            <person name="Wang J."/>
            <person name="Hirakawa H."/>
            <person name="Shirasawa K."/>
            <person name="Vercoe P."/>
            <person name="Stefanova K."/>
            <person name="Durmic Z."/>
            <person name="Nichols P."/>
            <person name="Revell C."/>
            <person name="Isobe S.N."/>
            <person name="Edwards D."/>
            <person name="Erskine W."/>
        </authorList>
    </citation>
    <scope>NUCLEOTIDE SEQUENCE [LARGE SCALE GENOMIC DNA]</scope>
    <source>
        <strain evidence="7">cv. Daliak</strain>
    </source>
</reference>
<dbReference type="Proteomes" id="UP000242715">
    <property type="component" value="Unassembled WGS sequence"/>
</dbReference>
<keyword evidence="3" id="KW-0238">DNA-binding</keyword>
<evidence type="ECO:0000256" key="5">
    <source>
        <dbReference type="ARBA" id="ARBA00023242"/>
    </source>
</evidence>
<gene>
    <name evidence="6" type="ORF">TSUD_373860</name>
</gene>
<protein>
    <recommendedName>
        <fullName evidence="8">TF-B3 domain-containing protein</fullName>
    </recommendedName>
</protein>
<proteinExistence type="predicted"/>
<evidence type="ECO:0008006" key="8">
    <source>
        <dbReference type="Google" id="ProtNLM"/>
    </source>
</evidence>
<keyword evidence="7" id="KW-1185">Reference proteome</keyword>
<evidence type="ECO:0000256" key="3">
    <source>
        <dbReference type="ARBA" id="ARBA00023125"/>
    </source>
</evidence>
<evidence type="ECO:0000313" key="7">
    <source>
        <dbReference type="Proteomes" id="UP000242715"/>
    </source>
</evidence>
<keyword evidence="4" id="KW-0804">Transcription</keyword>
<accession>A0A2Z6MWA8</accession>
<organism evidence="6 7">
    <name type="scientific">Trifolium subterraneum</name>
    <name type="common">Subterranean clover</name>
    <dbReference type="NCBI Taxonomy" id="3900"/>
    <lineage>
        <taxon>Eukaryota</taxon>
        <taxon>Viridiplantae</taxon>
        <taxon>Streptophyta</taxon>
        <taxon>Embryophyta</taxon>
        <taxon>Tracheophyta</taxon>
        <taxon>Spermatophyta</taxon>
        <taxon>Magnoliopsida</taxon>
        <taxon>eudicotyledons</taxon>
        <taxon>Gunneridae</taxon>
        <taxon>Pentapetalae</taxon>
        <taxon>rosids</taxon>
        <taxon>fabids</taxon>
        <taxon>Fabales</taxon>
        <taxon>Fabaceae</taxon>
        <taxon>Papilionoideae</taxon>
        <taxon>50 kb inversion clade</taxon>
        <taxon>NPAAA clade</taxon>
        <taxon>Hologalegina</taxon>
        <taxon>IRL clade</taxon>
        <taxon>Trifolieae</taxon>
        <taxon>Trifolium</taxon>
    </lineage>
</organism>
<evidence type="ECO:0000313" key="6">
    <source>
        <dbReference type="EMBL" id="GAU27990.1"/>
    </source>
</evidence>
<dbReference type="AlphaFoldDB" id="A0A2Z6MWA8"/>
<dbReference type="GO" id="GO:0003677">
    <property type="term" value="F:DNA binding"/>
    <property type="evidence" value="ECO:0007669"/>
    <property type="project" value="UniProtKB-KW"/>
</dbReference>
<evidence type="ECO:0000256" key="1">
    <source>
        <dbReference type="ARBA" id="ARBA00004123"/>
    </source>
</evidence>
<keyword evidence="5" id="KW-0539">Nucleus</keyword>
<comment type="subcellular location">
    <subcellularLocation>
        <location evidence="1">Nucleus</location>
    </subcellularLocation>
</comment>
<dbReference type="GO" id="GO:0005634">
    <property type="term" value="C:nucleus"/>
    <property type="evidence" value="ECO:0007669"/>
    <property type="project" value="UniProtKB-SubCell"/>
</dbReference>
<dbReference type="SUPFAM" id="SSF101936">
    <property type="entry name" value="DNA-binding pseudobarrel domain"/>
    <property type="match status" value="1"/>
</dbReference>
<dbReference type="OrthoDB" id="1432122at2759"/>
<evidence type="ECO:0000256" key="4">
    <source>
        <dbReference type="ARBA" id="ARBA00023163"/>
    </source>
</evidence>
<name>A0A2Z6MWA8_TRISU</name>
<dbReference type="EMBL" id="DF973365">
    <property type="protein sequence ID" value="GAU27990.1"/>
    <property type="molecule type" value="Genomic_DNA"/>
</dbReference>
<evidence type="ECO:0000256" key="2">
    <source>
        <dbReference type="ARBA" id="ARBA00023015"/>
    </source>
</evidence>
<sequence length="259" mass="29756">MPTIQDVMQTIADYLDEHDKEDPAGREPRRSQLHPDVRSYAMMARTCYLEFDPISVSPMCIHKLWVEQNYLRVLPELSVDISEVMVRQITGNEVEYPEQSPPQRMLLPEPFGEGPSNAPVRFYTIPNMFTHKLEKTLTTTDIQSGALTLFWSGFCEHSLPSNDSQLTLIDWLGNHWECSLQLGSKPYVTCQIVGQWKDICKARRLTAGVVVKFGATLPSNNRVIYFKISPFIGVRTTLVGPTRDAKRKQFYQTEEYYML</sequence>
<dbReference type="InterPro" id="IPR015300">
    <property type="entry name" value="DNA-bd_pseudobarrel_sf"/>
</dbReference>